<comment type="caution">
    <text evidence="1">The sequence shown here is derived from an EMBL/GenBank/DDBJ whole genome shotgun (WGS) entry which is preliminary data.</text>
</comment>
<dbReference type="AlphaFoldDB" id="A0A412FZA7"/>
<keyword evidence="2" id="KW-1185">Reference proteome</keyword>
<evidence type="ECO:0000313" key="1">
    <source>
        <dbReference type="EMBL" id="RGR73524.1"/>
    </source>
</evidence>
<dbReference type="Proteomes" id="UP000284178">
    <property type="component" value="Unassembled WGS sequence"/>
</dbReference>
<proteinExistence type="predicted"/>
<dbReference type="RefSeq" id="WP_006058056.1">
    <property type="nucleotide sequence ID" value="NZ_CABJCV010000011.1"/>
</dbReference>
<dbReference type="GeneID" id="83015707"/>
<evidence type="ECO:0000313" key="2">
    <source>
        <dbReference type="Proteomes" id="UP000284178"/>
    </source>
</evidence>
<sequence>MQFSTQRNGKNYRFLPGFKGVMMKAEVEEALKLSGKPRHVLVWFLLETLIMMKPKKGNAYGRSQ</sequence>
<accession>A0A412FZA7</accession>
<name>A0A412FZA7_9FIRM</name>
<gene>
    <name evidence="1" type="ORF">DWY25_09870</name>
</gene>
<protein>
    <submittedName>
        <fullName evidence="1">Uncharacterized protein</fullName>
    </submittedName>
</protein>
<organism evidence="1 2">
    <name type="scientific">Holdemania filiformis</name>
    <dbReference type="NCBI Taxonomy" id="61171"/>
    <lineage>
        <taxon>Bacteria</taxon>
        <taxon>Bacillati</taxon>
        <taxon>Bacillota</taxon>
        <taxon>Erysipelotrichia</taxon>
        <taxon>Erysipelotrichales</taxon>
        <taxon>Erysipelotrichaceae</taxon>
        <taxon>Holdemania</taxon>
    </lineage>
</organism>
<reference evidence="1 2" key="1">
    <citation type="submission" date="2018-08" db="EMBL/GenBank/DDBJ databases">
        <title>A genome reference for cultivated species of the human gut microbiota.</title>
        <authorList>
            <person name="Zou Y."/>
            <person name="Xue W."/>
            <person name="Luo G."/>
        </authorList>
    </citation>
    <scope>NUCLEOTIDE SEQUENCE [LARGE SCALE GENOMIC DNA]</scope>
    <source>
        <strain evidence="1 2">AF24-29</strain>
    </source>
</reference>
<dbReference type="EMBL" id="QRUP01000011">
    <property type="protein sequence ID" value="RGR73524.1"/>
    <property type="molecule type" value="Genomic_DNA"/>
</dbReference>